<dbReference type="AlphaFoldDB" id="A0A919CQC5"/>
<dbReference type="Pfam" id="PF09608">
    <property type="entry name" value="Alph_Pro_TM"/>
    <property type="match status" value="1"/>
</dbReference>
<dbReference type="RefSeq" id="WP_189991100.1">
    <property type="nucleotide sequence ID" value="NZ_BMZS01000007.1"/>
</dbReference>
<dbReference type="InterPro" id="IPR019088">
    <property type="entry name" value="CHP02186-rel_TM"/>
</dbReference>
<keyword evidence="4" id="KW-1185">Reference proteome</keyword>
<feature type="chain" id="PRO_5036928507" description="TIGR02186 family protein" evidence="2">
    <location>
        <begin position="23"/>
        <end position="255"/>
    </location>
</feature>
<proteinExistence type="predicted"/>
<comment type="caution">
    <text evidence="3">The sequence shown here is derived from an EMBL/GenBank/DDBJ whole genome shotgun (WGS) entry which is preliminary data.</text>
</comment>
<dbReference type="EMBL" id="BMZS01000007">
    <property type="protein sequence ID" value="GHD53752.1"/>
    <property type="molecule type" value="Genomic_DNA"/>
</dbReference>
<keyword evidence="1" id="KW-0812">Transmembrane</keyword>
<keyword evidence="1" id="KW-1133">Transmembrane helix</keyword>
<keyword evidence="1" id="KW-0472">Membrane</keyword>
<evidence type="ECO:0000256" key="1">
    <source>
        <dbReference type="SAM" id="Phobius"/>
    </source>
</evidence>
<evidence type="ECO:0000313" key="3">
    <source>
        <dbReference type="EMBL" id="GHD53752.1"/>
    </source>
</evidence>
<accession>A0A919CQC5</accession>
<feature type="transmembrane region" description="Helical" evidence="1">
    <location>
        <begin position="231"/>
        <end position="252"/>
    </location>
</feature>
<feature type="signal peptide" evidence="2">
    <location>
        <begin position="1"/>
        <end position="22"/>
    </location>
</feature>
<evidence type="ECO:0000256" key="2">
    <source>
        <dbReference type="SAM" id="SignalP"/>
    </source>
</evidence>
<reference evidence="3" key="1">
    <citation type="journal article" date="2014" name="Int. J. Syst. Evol. Microbiol.">
        <title>Complete genome sequence of Corynebacterium casei LMG S-19264T (=DSM 44701T), isolated from a smear-ripened cheese.</title>
        <authorList>
            <consortium name="US DOE Joint Genome Institute (JGI-PGF)"/>
            <person name="Walter F."/>
            <person name="Albersmeier A."/>
            <person name="Kalinowski J."/>
            <person name="Ruckert C."/>
        </authorList>
    </citation>
    <scope>NUCLEOTIDE SEQUENCE</scope>
    <source>
        <strain evidence="3">KCTC 42651</strain>
    </source>
</reference>
<evidence type="ECO:0000313" key="4">
    <source>
        <dbReference type="Proteomes" id="UP000630353"/>
    </source>
</evidence>
<name>A0A919CQC5_9PROT</name>
<gene>
    <name evidence="3" type="ORF">GCM10017083_30490</name>
</gene>
<evidence type="ECO:0008006" key="5">
    <source>
        <dbReference type="Google" id="ProtNLM"/>
    </source>
</evidence>
<organism evidence="3 4">
    <name type="scientific">Thalassobaculum fulvum</name>
    <dbReference type="NCBI Taxonomy" id="1633335"/>
    <lineage>
        <taxon>Bacteria</taxon>
        <taxon>Pseudomonadati</taxon>
        <taxon>Pseudomonadota</taxon>
        <taxon>Alphaproteobacteria</taxon>
        <taxon>Rhodospirillales</taxon>
        <taxon>Thalassobaculaceae</taxon>
        <taxon>Thalassobaculum</taxon>
    </lineage>
</organism>
<protein>
    <recommendedName>
        <fullName evidence="5">TIGR02186 family protein</fullName>
    </recommendedName>
</protein>
<keyword evidence="2" id="KW-0732">Signal</keyword>
<dbReference type="Proteomes" id="UP000630353">
    <property type="component" value="Unassembled WGS sequence"/>
</dbReference>
<sequence length="255" mass="27589">MKRRVVSFLITAGLVLAAFAAAAPTVSSQQDLVADLSDHEIAITTGFTGAELLLFGAIEGEGQIVVTVTGPRQSMTVRRKQRVAGIWINTASMRFQNAPSFYAVAATGSLDDIDPDVRARQEMGLGHLSLRPVLRDRDTPQAEIKAFREGLIRNQVRHGLYAAGTGRISVLSDRLFRTRVSFPANVVTGIYTVSVYYIRNGSPVHAQTTPLRVSKIGVGAYVFRFAHTNSAAYGVFAIVIAILAGWLAAAIFRKV</sequence>
<reference evidence="3" key="2">
    <citation type="submission" date="2020-09" db="EMBL/GenBank/DDBJ databases">
        <authorList>
            <person name="Sun Q."/>
            <person name="Kim S."/>
        </authorList>
    </citation>
    <scope>NUCLEOTIDE SEQUENCE</scope>
    <source>
        <strain evidence="3">KCTC 42651</strain>
    </source>
</reference>